<organism evidence="14 15">
    <name type="scientific">Cryobacterium tepidiphilum</name>
    <dbReference type="NCBI Taxonomy" id="2486026"/>
    <lineage>
        <taxon>Bacteria</taxon>
        <taxon>Bacillati</taxon>
        <taxon>Actinomycetota</taxon>
        <taxon>Actinomycetes</taxon>
        <taxon>Micrococcales</taxon>
        <taxon>Microbacteriaceae</taxon>
        <taxon>Cryobacterium</taxon>
    </lineage>
</organism>
<evidence type="ECO:0000256" key="9">
    <source>
        <dbReference type="ARBA" id="ARBA00029596"/>
    </source>
</evidence>
<sequence length="193" mass="19778">MTLDDASRDRLGALPTANIGDAMERLFVMEAPIKSVWPGARMVGPAFCVLTAPGDNKAIHSAIDEAAAGDVIVVAAGGYADRALIGELMAGRAAARGLAGMVIDGAVRDAQDIGAMRFPVFARGITPAGPYRNGPGRQQIPVAIGGVAVCPGDVVVGDDDGVVVIRRQELDAVLARAEAKHAAEATQRAEIGV</sequence>
<evidence type="ECO:0000313" key="15">
    <source>
        <dbReference type="Proteomes" id="UP000279859"/>
    </source>
</evidence>
<dbReference type="CDD" id="cd16841">
    <property type="entry name" value="RraA_family"/>
    <property type="match status" value="1"/>
</dbReference>
<dbReference type="GO" id="GO:0032259">
    <property type="term" value="P:methylation"/>
    <property type="evidence" value="ECO:0007669"/>
    <property type="project" value="UniProtKB-KW"/>
</dbReference>
<keyword evidence="14" id="KW-0808">Transferase</keyword>
<keyword evidence="13" id="KW-0460">Magnesium</keyword>
<dbReference type="InterPro" id="IPR005493">
    <property type="entry name" value="RraA/RraA-like"/>
</dbReference>
<evidence type="ECO:0000256" key="4">
    <source>
        <dbReference type="ARBA" id="ARBA00011233"/>
    </source>
</evidence>
<dbReference type="EC" id="4.1.1.112" evidence="6"/>
<dbReference type="Proteomes" id="UP000279859">
    <property type="component" value="Unassembled WGS sequence"/>
</dbReference>
<comment type="subunit">
    <text evidence="4">Homotrimer.</text>
</comment>
<dbReference type="AlphaFoldDB" id="A0A3M8KXZ4"/>
<feature type="binding site" evidence="13">
    <location>
        <position position="108"/>
    </location>
    <ligand>
        <name>substrate</name>
    </ligand>
</feature>
<dbReference type="PANTHER" id="PTHR33254:SF4">
    <property type="entry name" value="4-HYDROXY-4-METHYL-2-OXOGLUTARATE ALDOLASE 3-RELATED"/>
    <property type="match status" value="1"/>
</dbReference>
<reference evidence="14 15" key="1">
    <citation type="submission" date="2018-11" db="EMBL/GenBank/DDBJ databases">
        <title>Cryobacterium sp. nov., isolated from rhizosphere soil of lettuce.</title>
        <authorList>
            <person name="Wang Y."/>
        </authorList>
    </citation>
    <scope>NUCLEOTIDE SEQUENCE [LARGE SCALE GENOMIC DNA]</scope>
    <source>
        <strain evidence="14 15">NEAU-85</strain>
    </source>
</reference>
<dbReference type="PANTHER" id="PTHR33254">
    <property type="entry name" value="4-HYDROXY-4-METHYL-2-OXOGLUTARATE ALDOLASE 3-RELATED"/>
    <property type="match status" value="1"/>
</dbReference>
<dbReference type="Gene3D" id="3.50.30.40">
    <property type="entry name" value="Ribonuclease E inhibitor RraA/RraA-like"/>
    <property type="match status" value="1"/>
</dbReference>
<dbReference type="GO" id="GO:0008948">
    <property type="term" value="F:oxaloacetate decarboxylase activity"/>
    <property type="evidence" value="ECO:0007669"/>
    <property type="project" value="UniProtKB-EC"/>
</dbReference>
<dbReference type="GO" id="GO:0008168">
    <property type="term" value="F:methyltransferase activity"/>
    <property type="evidence" value="ECO:0007669"/>
    <property type="project" value="UniProtKB-KW"/>
</dbReference>
<comment type="cofactor">
    <cofactor evidence="2">
        <name>a divalent metal cation</name>
        <dbReference type="ChEBI" id="CHEBI:60240"/>
    </cofactor>
</comment>
<comment type="cofactor">
    <cofactor evidence="13">
        <name>Mg(2+)</name>
        <dbReference type="ChEBI" id="CHEBI:18420"/>
    </cofactor>
</comment>
<dbReference type="EMBL" id="RDSR01000024">
    <property type="protein sequence ID" value="RNE57214.1"/>
    <property type="molecule type" value="Genomic_DNA"/>
</dbReference>
<keyword evidence="15" id="KW-1185">Reference proteome</keyword>
<protein>
    <recommendedName>
        <fullName evidence="7">Putative 4-hydroxy-4-methyl-2-oxoglutarate aldolase</fullName>
        <ecNumber evidence="6">4.1.1.112</ecNumber>
        <ecNumber evidence="5">4.1.3.17</ecNumber>
    </recommendedName>
    <alternativeName>
        <fullName evidence="11">Oxaloacetate decarboxylase</fullName>
    </alternativeName>
    <alternativeName>
        <fullName evidence="9">Regulator of ribonuclease activity homolog</fullName>
    </alternativeName>
    <alternativeName>
        <fullName evidence="10">RraA-like protein</fullName>
    </alternativeName>
</protein>
<gene>
    <name evidence="14" type="ORF">EEJ31_12400</name>
</gene>
<comment type="catalytic activity">
    <reaction evidence="1">
        <text>4-hydroxy-4-methyl-2-oxoglutarate = 2 pyruvate</text>
        <dbReference type="Rhea" id="RHEA:22748"/>
        <dbReference type="ChEBI" id="CHEBI:15361"/>
        <dbReference type="ChEBI" id="CHEBI:58276"/>
        <dbReference type="EC" id="4.1.3.17"/>
    </reaction>
</comment>
<evidence type="ECO:0000256" key="11">
    <source>
        <dbReference type="ARBA" id="ARBA00032305"/>
    </source>
</evidence>
<dbReference type="OrthoDB" id="943692at2"/>
<evidence type="ECO:0000256" key="10">
    <source>
        <dbReference type="ARBA" id="ARBA00030169"/>
    </source>
</evidence>
<evidence type="ECO:0000256" key="5">
    <source>
        <dbReference type="ARBA" id="ARBA00012213"/>
    </source>
</evidence>
<accession>A0A3M8KXZ4</accession>
<comment type="caution">
    <text evidence="14">The sequence shown here is derived from an EMBL/GenBank/DDBJ whole genome shotgun (WGS) entry which is preliminary data.</text>
</comment>
<comment type="similarity">
    <text evidence="3">Belongs to the class II aldolase/RraA-like family.</text>
</comment>
<evidence type="ECO:0000313" key="14">
    <source>
        <dbReference type="EMBL" id="RNE57214.1"/>
    </source>
</evidence>
<dbReference type="SUPFAM" id="SSF89562">
    <property type="entry name" value="RraA-like"/>
    <property type="match status" value="1"/>
</dbReference>
<dbReference type="EC" id="4.1.3.17" evidence="5"/>
<evidence type="ECO:0000256" key="8">
    <source>
        <dbReference type="ARBA" id="ARBA00025046"/>
    </source>
</evidence>
<feature type="binding site" evidence="13">
    <location>
        <position position="109"/>
    </location>
    <ligand>
        <name>Mg(2+)</name>
        <dbReference type="ChEBI" id="CHEBI:18420"/>
    </ligand>
</feature>
<keyword evidence="13" id="KW-0479">Metal-binding</keyword>
<dbReference type="GO" id="GO:0047443">
    <property type="term" value="F:4-hydroxy-4-methyl-2-oxoglutarate aldolase activity"/>
    <property type="evidence" value="ECO:0007669"/>
    <property type="project" value="UniProtKB-EC"/>
</dbReference>
<keyword evidence="14" id="KW-0489">Methyltransferase</keyword>
<evidence type="ECO:0000256" key="2">
    <source>
        <dbReference type="ARBA" id="ARBA00001968"/>
    </source>
</evidence>
<comment type="function">
    <text evidence="8">Catalyzes the aldol cleavage of 4-hydroxy-4-methyl-2-oxoglutarate (HMG) into 2 molecules of pyruvate. Also contains a secondary oxaloacetate (OAA) decarboxylase activity due to the common pyruvate enolate transition state formed following C-C bond cleavage in the retro-aldol and decarboxylation reactions.</text>
</comment>
<comment type="catalytic activity">
    <reaction evidence="12">
        <text>oxaloacetate + H(+) = pyruvate + CO2</text>
        <dbReference type="Rhea" id="RHEA:15641"/>
        <dbReference type="ChEBI" id="CHEBI:15361"/>
        <dbReference type="ChEBI" id="CHEBI:15378"/>
        <dbReference type="ChEBI" id="CHEBI:16452"/>
        <dbReference type="ChEBI" id="CHEBI:16526"/>
        <dbReference type="EC" id="4.1.1.112"/>
    </reaction>
</comment>
<feature type="binding site" evidence="13">
    <location>
        <begin position="86"/>
        <end position="89"/>
    </location>
    <ligand>
        <name>substrate</name>
    </ligand>
</feature>
<dbReference type="InterPro" id="IPR036704">
    <property type="entry name" value="RraA/RraA-like_sf"/>
</dbReference>
<evidence type="ECO:0000256" key="1">
    <source>
        <dbReference type="ARBA" id="ARBA00001342"/>
    </source>
</evidence>
<proteinExistence type="inferred from homology"/>
<evidence type="ECO:0000256" key="6">
    <source>
        <dbReference type="ARBA" id="ARBA00012947"/>
    </source>
</evidence>
<dbReference type="GO" id="GO:0046872">
    <property type="term" value="F:metal ion binding"/>
    <property type="evidence" value="ECO:0007669"/>
    <property type="project" value="UniProtKB-KW"/>
</dbReference>
<evidence type="ECO:0000256" key="3">
    <source>
        <dbReference type="ARBA" id="ARBA00008621"/>
    </source>
</evidence>
<dbReference type="RefSeq" id="WP_123046606.1">
    <property type="nucleotide sequence ID" value="NZ_RDSR01000024.1"/>
</dbReference>
<evidence type="ECO:0000256" key="7">
    <source>
        <dbReference type="ARBA" id="ARBA00016549"/>
    </source>
</evidence>
<dbReference type="Pfam" id="PF03737">
    <property type="entry name" value="RraA-like"/>
    <property type="match status" value="1"/>
</dbReference>
<name>A0A3M8KXZ4_9MICO</name>
<evidence type="ECO:0000256" key="12">
    <source>
        <dbReference type="ARBA" id="ARBA00047973"/>
    </source>
</evidence>
<evidence type="ECO:0000256" key="13">
    <source>
        <dbReference type="PIRSR" id="PIRSR605493-1"/>
    </source>
</evidence>